<comment type="subcellular location">
    <subcellularLocation>
        <location evidence="2">Cell inner membrane</location>
    </subcellularLocation>
    <subcellularLocation>
        <location evidence="1">Cell membrane</location>
        <topology evidence="1">Peripheral membrane protein</topology>
    </subcellularLocation>
</comment>
<evidence type="ECO:0000259" key="12">
    <source>
        <dbReference type="PROSITE" id="PS50893"/>
    </source>
</evidence>
<dbReference type="CDD" id="cd03216">
    <property type="entry name" value="ABC_Carb_Monos_I"/>
    <property type="match status" value="1"/>
</dbReference>
<dbReference type="FunFam" id="3.40.50.300:FF:000127">
    <property type="entry name" value="Ribose import ATP-binding protein RbsA"/>
    <property type="match status" value="1"/>
</dbReference>
<gene>
    <name evidence="13" type="ORF">C3731_02550</name>
</gene>
<dbReference type="PANTHER" id="PTHR43790:SF3">
    <property type="entry name" value="D-ALLOSE IMPORT ATP-BINDING PROTEIN ALSA-RELATED"/>
    <property type="match status" value="1"/>
</dbReference>
<dbReference type="OrthoDB" id="9805029at2"/>
<evidence type="ECO:0000256" key="2">
    <source>
        <dbReference type="ARBA" id="ARBA00004533"/>
    </source>
</evidence>
<evidence type="ECO:0000256" key="8">
    <source>
        <dbReference type="ARBA" id="ARBA00022741"/>
    </source>
</evidence>
<dbReference type="InterPro" id="IPR003593">
    <property type="entry name" value="AAA+_ATPase"/>
</dbReference>
<evidence type="ECO:0000256" key="7">
    <source>
        <dbReference type="ARBA" id="ARBA00022737"/>
    </source>
</evidence>
<evidence type="ECO:0000256" key="3">
    <source>
        <dbReference type="ARBA" id="ARBA00005417"/>
    </source>
</evidence>
<dbReference type="SUPFAM" id="SSF52540">
    <property type="entry name" value="P-loop containing nucleoside triphosphate hydrolases"/>
    <property type="match status" value="2"/>
</dbReference>
<evidence type="ECO:0000256" key="11">
    <source>
        <dbReference type="ARBA" id="ARBA00023136"/>
    </source>
</evidence>
<dbReference type="AlphaFoldDB" id="A0A2S7J4L3"/>
<dbReference type="SMART" id="SM00382">
    <property type="entry name" value="AAA"/>
    <property type="match status" value="2"/>
</dbReference>
<dbReference type="InterPro" id="IPR017871">
    <property type="entry name" value="ABC_transporter-like_CS"/>
</dbReference>
<evidence type="ECO:0000256" key="10">
    <source>
        <dbReference type="ARBA" id="ARBA00022967"/>
    </source>
</evidence>
<reference evidence="13 14" key="1">
    <citation type="submission" date="2018-02" db="EMBL/GenBank/DDBJ databases">
        <title>Draft genome sequence of Ochrobactrum oryzae found in Brazil.</title>
        <authorList>
            <person name="Cerdeira L."/>
            <person name="Andrade F."/>
            <person name="Zacariotto T."/>
            <person name="Barbosa B."/>
            <person name="Santos S."/>
            <person name="Cassetari V."/>
            <person name="Lincopan N."/>
        </authorList>
    </citation>
    <scope>NUCLEOTIDE SEQUENCE [LARGE SCALE GENOMIC DNA]</scope>
    <source>
        <strain evidence="13 14">OA447</strain>
    </source>
</reference>
<dbReference type="Gene3D" id="3.40.50.300">
    <property type="entry name" value="P-loop containing nucleotide triphosphate hydrolases"/>
    <property type="match status" value="2"/>
</dbReference>
<feature type="domain" description="ABC transporter" evidence="12">
    <location>
        <begin position="1"/>
        <end position="234"/>
    </location>
</feature>
<comment type="caution">
    <text evidence="13">The sequence shown here is derived from an EMBL/GenBank/DDBJ whole genome shotgun (WGS) entry which is preliminary data.</text>
</comment>
<evidence type="ECO:0000256" key="5">
    <source>
        <dbReference type="ARBA" id="ARBA00022475"/>
    </source>
</evidence>
<evidence type="ECO:0000313" key="13">
    <source>
        <dbReference type="EMBL" id="PQA75197.1"/>
    </source>
</evidence>
<organism evidence="13 14">
    <name type="scientific">Brucella oryzae</name>
    <dbReference type="NCBI Taxonomy" id="335286"/>
    <lineage>
        <taxon>Bacteria</taxon>
        <taxon>Pseudomonadati</taxon>
        <taxon>Pseudomonadota</taxon>
        <taxon>Alphaproteobacteria</taxon>
        <taxon>Hyphomicrobiales</taxon>
        <taxon>Brucellaceae</taxon>
        <taxon>Brucella/Ochrobactrum group</taxon>
        <taxon>Brucella</taxon>
    </lineage>
</organism>
<sequence length="486" mass="52674">MEGIRKSFGPIKVLDGIDLTCHSGTLTAVCGENGAGKSTLMRILSGVFAPSDGEIHIDGRPVVFTHPAQAMREGVAIIHQELNLLPYRTVADNIFLGREPTRFGFIDRAKMNREASVILHRLGCNIDPDKECRKLSIAEQQLVEIAKALSERARILIFDEPTAALNETETQALFRLICELKQSGVALLYISHRMAEIKALADTITIIKDGRQVITKPADELSIDDVIQLMVGRELTDFFPAAASSETGAVLYDIKNAGHESLKDISLTLRAGEIVGIAGLEGCGKTELARAMSGEAPFTRGDVRLWDGMQGPRSPREAARRGIGAIPEDRKVEGLGLRQSLRDNAAITLRALGAGLSGATRGPRATRFIDTLLDKVEVKSAGYDMPVGQLSGGNQQKVLFARWMAINPRVWIVNEPTRGIDVGARAAIYAMLRAFAEEGGAVMVVSSDLMEIIGLSDRICVMSGGRLAAHLQRGASEEEIMRYAVH</sequence>
<dbReference type="PANTHER" id="PTHR43790">
    <property type="entry name" value="CARBOHYDRATE TRANSPORT ATP-BINDING PROTEIN MG119-RELATED"/>
    <property type="match status" value="1"/>
</dbReference>
<keyword evidence="11" id="KW-0472">Membrane</keyword>
<dbReference type="GO" id="GO:0005886">
    <property type="term" value="C:plasma membrane"/>
    <property type="evidence" value="ECO:0007669"/>
    <property type="project" value="UniProtKB-SubCell"/>
</dbReference>
<dbReference type="PROSITE" id="PS00211">
    <property type="entry name" value="ABC_TRANSPORTER_1"/>
    <property type="match status" value="1"/>
</dbReference>
<evidence type="ECO:0000256" key="1">
    <source>
        <dbReference type="ARBA" id="ARBA00004202"/>
    </source>
</evidence>
<keyword evidence="4" id="KW-0813">Transport</keyword>
<feature type="domain" description="ABC transporter" evidence="12">
    <location>
        <begin position="245"/>
        <end position="484"/>
    </location>
</feature>
<dbReference type="PROSITE" id="PS50893">
    <property type="entry name" value="ABC_TRANSPORTER_2"/>
    <property type="match status" value="2"/>
</dbReference>
<protein>
    <submittedName>
        <fullName evidence="13">Sugar ABC transporter ATP-binding protein</fullName>
    </submittedName>
</protein>
<keyword evidence="9 13" id="KW-0067">ATP-binding</keyword>
<keyword evidence="8" id="KW-0547">Nucleotide-binding</keyword>
<dbReference type="GO" id="GO:0016887">
    <property type="term" value="F:ATP hydrolysis activity"/>
    <property type="evidence" value="ECO:0007669"/>
    <property type="project" value="InterPro"/>
</dbReference>
<evidence type="ECO:0000313" key="14">
    <source>
        <dbReference type="Proteomes" id="UP000238493"/>
    </source>
</evidence>
<keyword evidence="5" id="KW-1003">Cell membrane</keyword>
<dbReference type="EMBL" id="PTRC01000006">
    <property type="protein sequence ID" value="PQA75197.1"/>
    <property type="molecule type" value="Genomic_DNA"/>
</dbReference>
<comment type="similarity">
    <text evidence="3">Belongs to the ABC transporter superfamily.</text>
</comment>
<proteinExistence type="inferred from homology"/>
<keyword evidence="6" id="KW-0762">Sugar transport</keyword>
<name>A0A2S7J4L3_9HYPH</name>
<keyword evidence="14" id="KW-1185">Reference proteome</keyword>
<accession>A0A2S7J4L3</accession>
<dbReference type="CDD" id="cd03215">
    <property type="entry name" value="ABC_Carb_Monos_II"/>
    <property type="match status" value="1"/>
</dbReference>
<keyword evidence="7" id="KW-0677">Repeat</keyword>
<evidence type="ECO:0000256" key="4">
    <source>
        <dbReference type="ARBA" id="ARBA00022448"/>
    </source>
</evidence>
<dbReference type="Proteomes" id="UP000238493">
    <property type="component" value="Unassembled WGS sequence"/>
</dbReference>
<dbReference type="Pfam" id="PF00005">
    <property type="entry name" value="ABC_tran"/>
    <property type="match status" value="2"/>
</dbReference>
<keyword evidence="10" id="KW-1278">Translocase</keyword>
<dbReference type="InterPro" id="IPR050107">
    <property type="entry name" value="ABC_carbohydrate_import_ATPase"/>
</dbReference>
<evidence type="ECO:0000256" key="6">
    <source>
        <dbReference type="ARBA" id="ARBA00022597"/>
    </source>
</evidence>
<dbReference type="InterPro" id="IPR003439">
    <property type="entry name" value="ABC_transporter-like_ATP-bd"/>
</dbReference>
<dbReference type="GO" id="GO:0005524">
    <property type="term" value="F:ATP binding"/>
    <property type="evidence" value="ECO:0007669"/>
    <property type="project" value="UniProtKB-KW"/>
</dbReference>
<dbReference type="InterPro" id="IPR027417">
    <property type="entry name" value="P-loop_NTPase"/>
</dbReference>
<evidence type="ECO:0000256" key="9">
    <source>
        <dbReference type="ARBA" id="ARBA00022840"/>
    </source>
</evidence>